<dbReference type="GO" id="GO:0033786">
    <property type="term" value="F:heptose-1-phosphate adenylyltransferase activity"/>
    <property type="evidence" value="ECO:0007669"/>
    <property type="project" value="TreeGrafter"/>
</dbReference>
<dbReference type="GO" id="GO:0005829">
    <property type="term" value="C:cytosol"/>
    <property type="evidence" value="ECO:0007669"/>
    <property type="project" value="TreeGrafter"/>
</dbReference>
<dbReference type="AlphaFoldDB" id="A0A0F9D9G2"/>
<dbReference type="GO" id="GO:0033785">
    <property type="term" value="F:heptose 7-phosphate kinase activity"/>
    <property type="evidence" value="ECO:0007669"/>
    <property type="project" value="TreeGrafter"/>
</dbReference>
<protein>
    <recommendedName>
        <fullName evidence="1">Carbohydrate kinase PfkB domain-containing protein</fullName>
    </recommendedName>
</protein>
<proteinExistence type="predicted"/>
<gene>
    <name evidence="2" type="ORF">LCGC14_2515580</name>
</gene>
<feature type="domain" description="Carbohydrate kinase PfkB" evidence="1">
    <location>
        <begin position="14"/>
        <end position="182"/>
    </location>
</feature>
<dbReference type="SUPFAM" id="SSF53613">
    <property type="entry name" value="Ribokinase-like"/>
    <property type="match status" value="1"/>
</dbReference>
<evidence type="ECO:0000259" key="1">
    <source>
        <dbReference type="Pfam" id="PF00294"/>
    </source>
</evidence>
<name>A0A0F9D9G2_9ZZZZ</name>
<evidence type="ECO:0000313" key="2">
    <source>
        <dbReference type="EMBL" id="KKL14446.1"/>
    </source>
</evidence>
<dbReference type="InterPro" id="IPR011611">
    <property type="entry name" value="PfkB_dom"/>
</dbReference>
<reference evidence="2" key="1">
    <citation type="journal article" date="2015" name="Nature">
        <title>Complex archaea that bridge the gap between prokaryotes and eukaryotes.</title>
        <authorList>
            <person name="Spang A."/>
            <person name="Saw J.H."/>
            <person name="Jorgensen S.L."/>
            <person name="Zaremba-Niedzwiedzka K."/>
            <person name="Martijn J."/>
            <person name="Lind A.E."/>
            <person name="van Eijk R."/>
            <person name="Schleper C."/>
            <person name="Guy L."/>
            <person name="Ettema T.J."/>
        </authorList>
    </citation>
    <scope>NUCLEOTIDE SEQUENCE</scope>
</reference>
<dbReference type="Pfam" id="PF00294">
    <property type="entry name" value="PfkB"/>
    <property type="match status" value="1"/>
</dbReference>
<dbReference type="PANTHER" id="PTHR46969:SF1">
    <property type="entry name" value="BIFUNCTIONAL PROTEIN HLDE"/>
    <property type="match status" value="1"/>
</dbReference>
<dbReference type="Gene3D" id="3.40.1190.20">
    <property type="match status" value="1"/>
</dbReference>
<dbReference type="InterPro" id="IPR029056">
    <property type="entry name" value="Ribokinase-like"/>
</dbReference>
<sequence>MISKKLIQSLKNGSVLVVGDIMLDRYIEGNITRISPEAPIPILNKQNERYMLGGAGNVVANLRSFNVSVSLVGIVGDDDSSTEITTMLKNINVNSNLVSVRNSHSTTKTRFTSKQHQVFRFDVDLKLSRDKQIIEKVRAIIDGYNVILLSDYGKGVISDTTASQIIRLANKKERKFLLIQKEKTIKNMMAPI</sequence>
<dbReference type="EMBL" id="LAZR01040454">
    <property type="protein sequence ID" value="KKL14446.1"/>
    <property type="molecule type" value="Genomic_DNA"/>
</dbReference>
<organism evidence="2">
    <name type="scientific">marine sediment metagenome</name>
    <dbReference type="NCBI Taxonomy" id="412755"/>
    <lineage>
        <taxon>unclassified sequences</taxon>
        <taxon>metagenomes</taxon>
        <taxon>ecological metagenomes</taxon>
    </lineage>
</organism>
<comment type="caution">
    <text evidence="2">The sequence shown here is derived from an EMBL/GenBank/DDBJ whole genome shotgun (WGS) entry which is preliminary data.</text>
</comment>
<accession>A0A0F9D9G2</accession>
<dbReference type="PANTHER" id="PTHR46969">
    <property type="entry name" value="BIFUNCTIONAL PROTEIN HLDE"/>
    <property type="match status" value="1"/>
</dbReference>